<accession>X6M9C1</accession>
<dbReference type="Proteomes" id="UP000023152">
    <property type="component" value="Unassembled WGS sequence"/>
</dbReference>
<name>X6M9C1_RETFI</name>
<organism evidence="2 3">
    <name type="scientific">Reticulomyxa filosa</name>
    <dbReference type="NCBI Taxonomy" id="46433"/>
    <lineage>
        <taxon>Eukaryota</taxon>
        <taxon>Sar</taxon>
        <taxon>Rhizaria</taxon>
        <taxon>Retaria</taxon>
        <taxon>Foraminifera</taxon>
        <taxon>Monothalamids</taxon>
        <taxon>Reticulomyxidae</taxon>
        <taxon>Reticulomyxa</taxon>
    </lineage>
</organism>
<gene>
    <name evidence="2" type="ORF">RFI_27299</name>
</gene>
<reference evidence="2 3" key="1">
    <citation type="journal article" date="2013" name="Curr. Biol.">
        <title>The Genome of the Foraminiferan Reticulomyxa filosa.</title>
        <authorList>
            <person name="Glockner G."/>
            <person name="Hulsmann N."/>
            <person name="Schleicher M."/>
            <person name="Noegel A.A."/>
            <person name="Eichinger L."/>
            <person name="Gallinger C."/>
            <person name="Pawlowski J."/>
            <person name="Sierra R."/>
            <person name="Euteneuer U."/>
            <person name="Pillet L."/>
            <person name="Moustafa A."/>
            <person name="Platzer M."/>
            <person name="Groth M."/>
            <person name="Szafranski K."/>
            <person name="Schliwa M."/>
        </authorList>
    </citation>
    <scope>NUCLEOTIDE SEQUENCE [LARGE SCALE GENOMIC DNA]</scope>
</reference>
<protein>
    <submittedName>
        <fullName evidence="2">Uncharacterized protein</fullName>
    </submittedName>
</protein>
<feature type="compositionally biased region" description="Low complexity" evidence="1">
    <location>
        <begin position="220"/>
        <end position="236"/>
    </location>
</feature>
<feature type="compositionally biased region" description="Basic and acidic residues" evidence="1">
    <location>
        <begin position="136"/>
        <end position="148"/>
    </location>
</feature>
<evidence type="ECO:0000313" key="3">
    <source>
        <dbReference type="Proteomes" id="UP000023152"/>
    </source>
</evidence>
<feature type="compositionally biased region" description="Basic and acidic residues" evidence="1">
    <location>
        <begin position="163"/>
        <end position="180"/>
    </location>
</feature>
<evidence type="ECO:0000313" key="2">
    <source>
        <dbReference type="EMBL" id="ETO10077.1"/>
    </source>
</evidence>
<evidence type="ECO:0000256" key="1">
    <source>
        <dbReference type="SAM" id="MobiDB-lite"/>
    </source>
</evidence>
<feature type="compositionally biased region" description="Low complexity" evidence="1">
    <location>
        <begin position="111"/>
        <end position="131"/>
    </location>
</feature>
<keyword evidence="3" id="KW-1185">Reference proteome</keyword>
<proteinExistence type="predicted"/>
<comment type="caution">
    <text evidence="2">The sequence shown here is derived from an EMBL/GenBank/DDBJ whole genome shotgun (WGS) entry which is preliminary data.</text>
</comment>
<feature type="non-terminal residue" evidence="2">
    <location>
        <position position="236"/>
    </location>
</feature>
<feature type="region of interest" description="Disordered" evidence="1">
    <location>
        <begin position="102"/>
        <end position="236"/>
    </location>
</feature>
<dbReference type="AlphaFoldDB" id="X6M9C1"/>
<dbReference type="EMBL" id="ASPP01023677">
    <property type="protein sequence ID" value="ETO10077.1"/>
    <property type="molecule type" value="Genomic_DNA"/>
</dbReference>
<sequence length="236" mass="25929">MNNLFVDVFKIVPKLSNFQVFPTVYFIKKLNAFKVCTTNFNKKKKTGQNSFWVGMSGIDLYELFVYEVGHPPKNAFQLVSYSRNKSDHEALSLEEANELMDKVKKKEDDSGTNGEKGAKGTKATKSPKPTAQQNNKKKDETKTAEKSRPKSPNAGKATTPATNEKKKNALDVKGGEEVANKGRSNSLEPKANKKVGANEKAQKGPTTPTAAKKTTDKNDSNNNNNATKSANQKQKA</sequence>